<gene>
    <name evidence="1" type="ORF">POL25_38645</name>
</gene>
<evidence type="ECO:0000313" key="1">
    <source>
        <dbReference type="EMBL" id="MDC0722874.1"/>
    </source>
</evidence>
<name>A0ABT5EC17_9BACT</name>
<dbReference type="PROSITE" id="PS51257">
    <property type="entry name" value="PROKAR_LIPOPROTEIN"/>
    <property type="match status" value="1"/>
</dbReference>
<proteinExistence type="predicted"/>
<reference evidence="1 2" key="1">
    <citation type="submission" date="2022-11" db="EMBL/GenBank/DDBJ databases">
        <title>Minimal conservation of predation-associated metabolite biosynthetic gene clusters underscores biosynthetic potential of Myxococcota including descriptions for ten novel species: Archangium lansinium sp. nov., Myxococcus landrumus sp. nov., Nannocystis bai.</title>
        <authorList>
            <person name="Ahearne A."/>
            <person name="Stevens C."/>
            <person name="Dowd S."/>
        </authorList>
    </citation>
    <scope>NUCLEOTIDE SEQUENCE [LARGE SCALE GENOMIC DNA]</scope>
    <source>
        <strain evidence="1 2">BB15-2</strain>
    </source>
</reference>
<dbReference type="EMBL" id="JAQNDL010000004">
    <property type="protein sequence ID" value="MDC0722874.1"/>
    <property type="molecule type" value="Genomic_DNA"/>
</dbReference>
<dbReference type="InterPro" id="IPR036249">
    <property type="entry name" value="Thioredoxin-like_sf"/>
</dbReference>
<keyword evidence="2" id="KW-1185">Reference proteome</keyword>
<dbReference type="RefSeq" id="WP_272091412.1">
    <property type="nucleotide sequence ID" value="NZ_JAQNDL010000004.1"/>
</dbReference>
<dbReference type="SUPFAM" id="SSF52833">
    <property type="entry name" value="Thioredoxin-like"/>
    <property type="match status" value="1"/>
</dbReference>
<comment type="caution">
    <text evidence="1">The sequence shown here is derived from an EMBL/GenBank/DDBJ whole genome shotgun (WGS) entry which is preliminary data.</text>
</comment>
<accession>A0ABT5EC17</accession>
<dbReference type="Proteomes" id="UP001221686">
    <property type="component" value="Unassembled WGS sequence"/>
</dbReference>
<evidence type="ECO:0000313" key="2">
    <source>
        <dbReference type="Proteomes" id="UP001221686"/>
    </source>
</evidence>
<protein>
    <submittedName>
        <fullName evidence="1">Thioredoxin family protein</fullName>
    </submittedName>
</protein>
<organism evidence="1 2">
    <name type="scientific">Nannocystis bainbridge</name>
    <dbReference type="NCBI Taxonomy" id="2995303"/>
    <lineage>
        <taxon>Bacteria</taxon>
        <taxon>Pseudomonadati</taxon>
        <taxon>Myxococcota</taxon>
        <taxon>Polyangia</taxon>
        <taxon>Nannocystales</taxon>
        <taxon>Nannocystaceae</taxon>
        <taxon>Nannocystis</taxon>
    </lineage>
</organism>
<sequence length="182" mass="19102">MHPRSLAVAVVLATSACRSDATTPPSSAQDQAPPVLVGPVERADVEKQVPGWISDAEIDGEAAAKLASVPPGAEVTIIFGTWCGDSRREVPRLWRAFDAAGAPLPFTLKQIGVDTQKTAPQIDKAAIDLRYVPTIIVSREGREVGRIVESVAGGVIERELLALLDGSKTGLITGRTDLGPSS</sequence>